<comment type="function">
    <text evidence="5">Component of the exocyst complex involved in the docking of exocytic vesicles with fusion sites on the plasma membrane.</text>
</comment>
<evidence type="ECO:0000259" key="8">
    <source>
        <dbReference type="Pfam" id="PF20652"/>
    </source>
</evidence>
<organism evidence="9 10">
    <name type="scientific">Pseudolycoriella hygida</name>
    <dbReference type="NCBI Taxonomy" id="35572"/>
    <lineage>
        <taxon>Eukaryota</taxon>
        <taxon>Metazoa</taxon>
        <taxon>Ecdysozoa</taxon>
        <taxon>Arthropoda</taxon>
        <taxon>Hexapoda</taxon>
        <taxon>Insecta</taxon>
        <taxon>Pterygota</taxon>
        <taxon>Neoptera</taxon>
        <taxon>Endopterygota</taxon>
        <taxon>Diptera</taxon>
        <taxon>Nematocera</taxon>
        <taxon>Sciaroidea</taxon>
        <taxon>Sciaridae</taxon>
        <taxon>Pseudolycoriella</taxon>
    </lineage>
</organism>
<keyword evidence="10" id="KW-1185">Reference proteome</keyword>
<dbReference type="Proteomes" id="UP001151699">
    <property type="component" value="Chromosome C"/>
</dbReference>
<dbReference type="EMBL" id="WJQU01000004">
    <property type="protein sequence ID" value="KAJ6634731.1"/>
    <property type="molecule type" value="Genomic_DNA"/>
</dbReference>
<dbReference type="GO" id="GO:0000145">
    <property type="term" value="C:exocyst"/>
    <property type="evidence" value="ECO:0007669"/>
    <property type="project" value="UniProtKB-UniRule"/>
</dbReference>
<dbReference type="InterPro" id="IPR048630">
    <property type="entry name" value="Sec8_M"/>
</dbReference>
<feature type="domain" description="Exocyst complex component Sec8 middle helical bundle" evidence="8">
    <location>
        <begin position="281"/>
        <end position="458"/>
    </location>
</feature>
<evidence type="ECO:0000256" key="4">
    <source>
        <dbReference type="ARBA" id="ARBA00022927"/>
    </source>
</evidence>
<dbReference type="InterPro" id="IPR039682">
    <property type="entry name" value="Sec8/EXOC4"/>
</dbReference>
<dbReference type="PANTHER" id="PTHR14146">
    <property type="entry name" value="EXOCYST COMPLEX COMPONENT 4"/>
    <property type="match status" value="1"/>
</dbReference>
<evidence type="ECO:0000259" key="7">
    <source>
        <dbReference type="Pfam" id="PF04048"/>
    </source>
</evidence>
<dbReference type="InterPro" id="IPR007191">
    <property type="entry name" value="Sec8_exocyst_N"/>
</dbReference>
<keyword evidence="3 5" id="KW-0268">Exocytosis</keyword>
<reference evidence="9" key="1">
    <citation type="submission" date="2022-07" db="EMBL/GenBank/DDBJ databases">
        <authorList>
            <person name="Trinca V."/>
            <person name="Uliana J.V.C."/>
            <person name="Torres T.T."/>
            <person name="Ward R.J."/>
            <person name="Monesi N."/>
        </authorList>
    </citation>
    <scope>NUCLEOTIDE SEQUENCE</scope>
    <source>
        <strain evidence="9">HSMRA1968</strain>
        <tissue evidence="9">Whole embryos</tissue>
    </source>
</reference>
<protein>
    <recommendedName>
        <fullName evidence="5">Exocyst complex component Sec8</fullName>
    </recommendedName>
</protein>
<dbReference type="GO" id="GO:0045202">
    <property type="term" value="C:synapse"/>
    <property type="evidence" value="ECO:0007669"/>
    <property type="project" value="TreeGrafter"/>
</dbReference>
<keyword evidence="2 5" id="KW-0813">Transport</keyword>
<sequence>MDYSQPIKPPRGLKYGKETNGCGLLVTVIKTLDASETSEERQREKNRFEKEFKKTDTKLNDLVSKHDGDLNQIMQLFSQVSAQVTVARDKIHVVKENLHSCKRLLRCRREELKKLWVDALQQKYVLEMLEQINELRKVPQLVQMYTSKKHYLHATKTLTQAIDLNDGPLKAVEGLADIRSELENHRTQLYNKMIEELNRHLYTTSSIEVLTNFQREGSARNSNFTSPFQRNITRRSAERAEVNTKIRKVLFEMAQKSDTDTTEILENTDLLDPDLNATYFLGIIIECIALLNKVPESLETIKTQIESELSTVVIRTTQHLVTLNKTLPIETNGDKIVAHPLLELVELTYKQFKLIADAHAMLLKNYLSVTQRHSIVVKPYDIAEYWMQAQTVFQILLTDYLEIQNAVSEDQSEPSFIEQTNNINSFFSRRKIPTKKCLFKFDKASASQSDPGTSVKEHKRNPSDMSNDETLLLLSTSNTPKNQAKVREKSFVCDPNPSLIRVLYLPLMNYIREMEELMKNKSNQGSSLRTFLSSHIKEQFLGKGHNRTLQLTIEALSKNHDAWRAIISSEEIKSLGLTRPLLQSTVLFENRITETRNLIHDLPDYSEDLLKMVCSLLKTYRETCQAAYRGIVQPETEDKRIYSVAWLKDDDITRFLKTLPNWTDLKTSSQKNKFGGRKTMKAAYHASEEESPTQIQQRNIREAEMLTSNLGEGGISQHEILSDVSVLKELAILQESMEWFANRISEFTNDLRKPIINPIQAANGDDFANTQSVSIKDGTIKVLTNLALEFEDLANTCLLVLHLEVRVQCFHYLKGNSLDKFNSSTSSKSGSMEPDGKVLKFTKVLSEMDEALLSTLHPRKTRYIFEGLAHLAAKILINAANYMEKIDEAGVQRMCHNAMALQQTLSSITASREVALDHARNFYEMLYMTPEEILTTIVERGAQYSELQYLNALQLSCKDKGIQDTNTLATYQQRLSDILGTKTVVGVLI</sequence>
<dbReference type="AlphaFoldDB" id="A0A9Q0MN35"/>
<evidence type="ECO:0000256" key="3">
    <source>
        <dbReference type="ARBA" id="ARBA00022483"/>
    </source>
</evidence>
<evidence type="ECO:0000256" key="2">
    <source>
        <dbReference type="ARBA" id="ARBA00022448"/>
    </source>
</evidence>
<dbReference type="GO" id="GO:0032584">
    <property type="term" value="C:growth cone membrane"/>
    <property type="evidence" value="ECO:0007669"/>
    <property type="project" value="TreeGrafter"/>
</dbReference>
<dbReference type="Pfam" id="PF20652">
    <property type="entry name" value="Sec8_C"/>
    <property type="match status" value="1"/>
</dbReference>
<proteinExistence type="inferred from homology"/>
<accession>A0A9Q0MN35</accession>
<dbReference type="GO" id="GO:0090522">
    <property type="term" value="P:vesicle tethering involved in exocytosis"/>
    <property type="evidence" value="ECO:0007669"/>
    <property type="project" value="UniProtKB-UniRule"/>
</dbReference>
<evidence type="ECO:0000256" key="1">
    <source>
        <dbReference type="ARBA" id="ARBA00010470"/>
    </source>
</evidence>
<dbReference type="Pfam" id="PF04048">
    <property type="entry name" value="Sec8_N"/>
    <property type="match status" value="1"/>
</dbReference>
<dbReference type="GO" id="GO:0006893">
    <property type="term" value="P:Golgi to plasma membrane transport"/>
    <property type="evidence" value="ECO:0007669"/>
    <property type="project" value="TreeGrafter"/>
</dbReference>
<dbReference type="PANTHER" id="PTHR14146:SF0">
    <property type="entry name" value="EXOCYST COMPLEX COMPONENT 4"/>
    <property type="match status" value="1"/>
</dbReference>
<dbReference type="GO" id="GO:0006612">
    <property type="term" value="P:protein targeting to membrane"/>
    <property type="evidence" value="ECO:0007669"/>
    <property type="project" value="UniProtKB-UniRule"/>
</dbReference>
<comment type="caution">
    <text evidence="9">The sequence shown here is derived from an EMBL/GenBank/DDBJ whole genome shotgun (WGS) entry which is preliminary data.</text>
</comment>
<feature type="region of interest" description="Disordered" evidence="6">
    <location>
        <begin position="445"/>
        <end position="467"/>
    </location>
</feature>
<dbReference type="OrthoDB" id="272977at2759"/>
<keyword evidence="4 5" id="KW-0653">Protein transport</keyword>
<evidence type="ECO:0000313" key="9">
    <source>
        <dbReference type="EMBL" id="KAJ6634731.1"/>
    </source>
</evidence>
<evidence type="ECO:0000313" key="10">
    <source>
        <dbReference type="Proteomes" id="UP001151699"/>
    </source>
</evidence>
<dbReference type="GO" id="GO:0006904">
    <property type="term" value="P:vesicle docking involved in exocytosis"/>
    <property type="evidence" value="ECO:0007669"/>
    <property type="project" value="InterPro"/>
</dbReference>
<evidence type="ECO:0000256" key="5">
    <source>
        <dbReference type="RuleBase" id="RU367079"/>
    </source>
</evidence>
<dbReference type="GO" id="GO:0007268">
    <property type="term" value="P:chemical synaptic transmission"/>
    <property type="evidence" value="ECO:0007669"/>
    <property type="project" value="TreeGrafter"/>
</dbReference>
<dbReference type="GO" id="GO:0015031">
    <property type="term" value="P:protein transport"/>
    <property type="evidence" value="ECO:0007669"/>
    <property type="project" value="UniProtKB-KW"/>
</dbReference>
<comment type="similarity">
    <text evidence="1 5">Belongs to the SEC8 family.</text>
</comment>
<evidence type="ECO:0000256" key="6">
    <source>
        <dbReference type="SAM" id="MobiDB-lite"/>
    </source>
</evidence>
<gene>
    <name evidence="9" type="primary">Sec8</name>
    <name evidence="9" type="ORF">Bhyg_13310</name>
</gene>
<name>A0A9Q0MN35_9DIPT</name>
<feature type="domain" description="Exocyst complex component Sec8 N-terminal" evidence="7">
    <location>
        <begin position="27"/>
        <end position="142"/>
    </location>
</feature>